<feature type="region of interest" description="Disordered" evidence="1">
    <location>
        <begin position="714"/>
        <end position="755"/>
    </location>
</feature>
<feature type="region of interest" description="Disordered" evidence="1">
    <location>
        <begin position="30"/>
        <end position="59"/>
    </location>
</feature>
<feature type="compositionally biased region" description="Polar residues" evidence="1">
    <location>
        <begin position="505"/>
        <end position="517"/>
    </location>
</feature>
<dbReference type="AlphaFoldDB" id="A0A1B6LN10"/>
<feature type="region of interest" description="Disordered" evidence="1">
    <location>
        <begin position="477"/>
        <end position="601"/>
    </location>
</feature>
<dbReference type="EMBL" id="GEBQ01001585">
    <property type="protein sequence ID" value="JAT38392.1"/>
    <property type="molecule type" value="Transcribed_RNA"/>
</dbReference>
<feature type="compositionally biased region" description="Basic and acidic residues" evidence="1">
    <location>
        <begin position="799"/>
        <end position="820"/>
    </location>
</feature>
<evidence type="ECO:0000313" key="2">
    <source>
        <dbReference type="EMBL" id="JAT25046.1"/>
    </source>
</evidence>
<evidence type="ECO:0000313" key="3">
    <source>
        <dbReference type="EMBL" id="JAT38392.1"/>
    </source>
</evidence>
<feature type="compositionally biased region" description="Basic residues" evidence="1">
    <location>
        <begin position="737"/>
        <end position="746"/>
    </location>
</feature>
<feature type="compositionally biased region" description="Low complexity" evidence="1">
    <location>
        <begin position="278"/>
        <end position="288"/>
    </location>
</feature>
<feature type="compositionally biased region" description="Basic and acidic residues" evidence="1">
    <location>
        <begin position="50"/>
        <end position="59"/>
    </location>
</feature>
<feature type="compositionally biased region" description="Polar residues" evidence="1">
    <location>
        <begin position="575"/>
        <end position="584"/>
    </location>
</feature>
<gene>
    <name evidence="3" type="ORF">g.33907</name>
    <name evidence="2" type="ORF">g.33910</name>
</gene>
<protein>
    <submittedName>
        <fullName evidence="2">Uncharacterized protein</fullName>
    </submittedName>
</protein>
<feature type="region of interest" description="Disordered" evidence="1">
    <location>
        <begin position="768"/>
        <end position="831"/>
    </location>
</feature>
<feature type="compositionally biased region" description="Basic residues" evidence="1">
    <location>
        <begin position="720"/>
        <end position="730"/>
    </location>
</feature>
<evidence type="ECO:0000256" key="1">
    <source>
        <dbReference type="SAM" id="MobiDB-lite"/>
    </source>
</evidence>
<feature type="region of interest" description="Disordered" evidence="1">
    <location>
        <begin position="360"/>
        <end position="386"/>
    </location>
</feature>
<name>A0A1B6LN10_9HEMI</name>
<accession>A0A1B6LN10</accession>
<organism evidence="2">
    <name type="scientific">Graphocephala atropunctata</name>
    <dbReference type="NCBI Taxonomy" id="36148"/>
    <lineage>
        <taxon>Eukaryota</taxon>
        <taxon>Metazoa</taxon>
        <taxon>Ecdysozoa</taxon>
        <taxon>Arthropoda</taxon>
        <taxon>Hexapoda</taxon>
        <taxon>Insecta</taxon>
        <taxon>Pterygota</taxon>
        <taxon>Neoptera</taxon>
        <taxon>Paraneoptera</taxon>
        <taxon>Hemiptera</taxon>
        <taxon>Auchenorrhyncha</taxon>
        <taxon>Membracoidea</taxon>
        <taxon>Cicadellidae</taxon>
        <taxon>Cicadellinae</taxon>
        <taxon>Cicadellini</taxon>
        <taxon>Graphocephala</taxon>
    </lineage>
</organism>
<feature type="compositionally biased region" description="Basic and acidic residues" evidence="1">
    <location>
        <begin position="539"/>
        <end position="555"/>
    </location>
</feature>
<dbReference type="EMBL" id="GEBQ01014931">
    <property type="protein sequence ID" value="JAT25046.1"/>
    <property type="molecule type" value="Transcribed_RNA"/>
</dbReference>
<proteinExistence type="predicted"/>
<reference evidence="2" key="1">
    <citation type="submission" date="2015-11" db="EMBL/GenBank/DDBJ databases">
        <title>De novo transcriptome assembly of four potential Pierce s Disease insect vectors from Arizona vineyards.</title>
        <authorList>
            <person name="Tassone E.E."/>
        </authorList>
    </citation>
    <scope>NUCLEOTIDE SEQUENCE</scope>
</reference>
<sequence length="925" mass="105277">MDEGQCNSLQDSSSVISDSFLSRITIRTKPVDKSKKKRKILDNIQEGSEGESKPLRDSESYCNNNTSFSLLNQINTQSRDNFSISDSETHQVEKGSLIINSDSGVNIESLENKSPRKNKIALKKKVTFNDGSGNHKIDISKKEKLHRNKYKDGESANIVQNKKWLSVNDVTFEEEEVTSESLIKCDKKHKLHNSSLNLDFAINECSQTSKSAKKLKRRNSFADFTTSKVKDKKSALLYEINNMDRFPENISNSLVVKNKKHNCKHQNPIGSNEPYPGNNFEENNTENNDSQTTKTKKKHTLELKCSEDNLVRHHHHEDSVEVKDGIESTAESINNSQTGKPSKKFKLKGRHVEYSQSELDLEDNFDGNDKVEENDSQTAKPKKKHKLKSKCLEDNLIVDHHHENNFKEKPENEATAEIICVSPVAKQKKKHKQLKDKYSGNHQTKHFHCEDNYKEFDKKEATAINVCDSLNVKYKSKHKLKNKHSEDSLSENFSSKDNLKENNENETSAKNIDNSPTVKKKSKHNFKSEHSENFQSGDHYCEDNLNDQERTKATGEKQASCADPVVKQKKHSRPTDLNSSQSNILEKKKKSVESLPSTCDDTQQVYSRNNKRKEKTKALIGLKHVPTLPKHSGKQIPLVDELERGGLGSSGSSSSIIFQNILENERKALFHTNLGVSKIKKQFKFQEETAFIEQSNNESSNKLEPNGTPELIIAEGESNKKHKDKRKKSKNNIASTTKKKPKKNRQHSLADNKLDVMRSILLKKAMKSTKIKKKDLSKTSVKCASKKENISNESSPNIKETKLLGEHKQTKPKDDKERNKKYVQTKDNQNDMQHIQQTLLSEALKLFNMESNKNNSSIKIESLKKEIKDKNGHKLSKTKKHKTIKVLIGAKDKTKKKKARKKDELEDMTSRLLSAALASKQIKCS</sequence>
<feature type="region of interest" description="Disordered" evidence="1">
    <location>
        <begin position="263"/>
        <end position="300"/>
    </location>
</feature>